<evidence type="ECO:0000256" key="3">
    <source>
        <dbReference type="PROSITE-ProRule" id="PRU00023"/>
    </source>
</evidence>
<dbReference type="PANTHER" id="PTHR24198">
    <property type="entry name" value="ANKYRIN REPEAT AND PROTEIN KINASE DOMAIN-CONTAINING PROTEIN"/>
    <property type="match status" value="1"/>
</dbReference>
<dbReference type="Pfam" id="PF12796">
    <property type="entry name" value="Ank_2"/>
    <property type="match status" value="3"/>
</dbReference>
<protein>
    <submittedName>
        <fullName evidence="5">Ankyrin repeat and socs box protein</fullName>
    </submittedName>
</protein>
<feature type="domain" description="DH" evidence="4">
    <location>
        <begin position="708"/>
        <end position="891"/>
    </location>
</feature>
<proteinExistence type="predicted"/>
<keyword evidence="6" id="KW-1185">Reference proteome</keyword>
<feature type="repeat" description="ANK" evidence="3">
    <location>
        <begin position="67"/>
        <end position="99"/>
    </location>
</feature>
<dbReference type="Proteomes" id="UP001149090">
    <property type="component" value="Unassembled WGS sequence"/>
</dbReference>
<feature type="repeat" description="ANK" evidence="3">
    <location>
        <begin position="273"/>
        <end position="305"/>
    </location>
</feature>
<feature type="repeat" description="ANK" evidence="3">
    <location>
        <begin position="174"/>
        <end position="206"/>
    </location>
</feature>
<reference evidence="5" key="1">
    <citation type="submission" date="2022-10" db="EMBL/GenBank/DDBJ databases">
        <title>Novel sulphate-reducing endosymbionts in the free-living metamonad Anaeramoeba.</title>
        <authorList>
            <person name="Jerlstrom-Hultqvist J."/>
            <person name="Cepicka I."/>
            <person name="Gallot-Lavallee L."/>
            <person name="Salas-Leiva D."/>
            <person name="Curtis B.A."/>
            <person name="Zahonova K."/>
            <person name="Pipaliya S."/>
            <person name="Dacks J."/>
            <person name="Roger A.J."/>
        </authorList>
    </citation>
    <scope>NUCLEOTIDE SEQUENCE</scope>
    <source>
        <strain evidence="5">BMAN</strain>
    </source>
</reference>
<dbReference type="Pfam" id="PF00023">
    <property type="entry name" value="Ank"/>
    <property type="match status" value="1"/>
</dbReference>
<dbReference type="PROSITE" id="PS50297">
    <property type="entry name" value="ANK_REP_REGION"/>
    <property type="match status" value="6"/>
</dbReference>
<dbReference type="EMBL" id="JAPDFW010000110">
    <property type="protein sequence ID" value="KAJ5069027.1"/>
    <property type="molecule type" value="Genomic_DNA"/>
</dbReference>
<evidence type="ECO:0000313" key="5">
    <source>
        <dbReference type="EMBL" id="KAJ5069027.1"/>
    </source>
</evidence>
<evidence type="ECO:0000256" key="2">
    <source>
        <dbReference type="ARBA" id="ARBA00023043"/>
    </source>
</evidence>
<dbReference type="SMART" id="SM00248">
    <property type="entry name" value="ANK"/>
    <property type="match status" value="15"/>
</dbReference>
<dbReference type="Pfam" id="PF00621">
    <property type="entry name" value="RhoGEF"/>
    <property type="match status" value="1"/>
</dbReference>
<dbReference type="InterPro" id="IPR036770">
    <property type="entry name" value="Ankyrin_rpt-contain_sf"/>
</dbReference>
<dbReference type="OrthoDB" id="20872at2759"/>
<dbReference type="Gene3D" id="1.20.900.10">
    <property type="entry name" value="Dbl homology (DH) domain"/>
    <property type="match status" value="1"/>
</dbReference>
<dbReference type="InterPro" id="IPR035899">
    <property type="entry name" value="DBL_dom_sf"/>
</dbReference>
<evidence type="ECO:0000256" key="1">
    <source>
        <dbReference type="ARBA" id="ARBA00022737"/>
    </source>
</evidence>
<dbReference type="SUPFAM" id="SSF48065">
    <property type="entry name" value="DBL homology domain (DH-domain)"/>
    <property type="match status" value="1"/>
</dbReference>
<evidence type="ECO:0000259" key="4">
    <source>
        <dbReference type="PROSITE" id="PS50010"/>
    </source>
</evidence>
<dbReference type="PROSITE" id="PS50088">
    <property type="entry name" value="ANK_REPEAT"/>
    <property type="match status" value="8"/>
</dbReference>
<gene>
    <name evidence="5" type="ORF">M0811_12064</name>
</gene>
<dbReference type="AlphaFoldDB" id="A0A9Q0R6E9"/>
<accession>A0A9Q0R6E9</accession>
<dbReference type="Pfam" id="PF13637">
    <property type="entry name" value="Ank_4"/>
    <property type="match status" value="1"/>
</dbReference>
<keyword evidence="1" id="KW-0677">Repeat</keyword>
<dbReference type="InterPro" id="IPR000219">
    <property type="entry name" value="DH_dom"/>
</dbReference>
<feature type="repeat" description="ANK" evidence="3">
    <location>
        <begin position="459"/>
        <end position="491"/>
    </location>
</feature>
<dbReference type="CDD" id="cd00160">
    <property type="entry name" value="RhoGEF"/>
    <property type="match status" value="1"/>
</dbReference>
<feature type="repeat" description="ANK" evidence="3">
    <location>
        <begin position="34"/>
        <end position="66"/>
    </location>
</feature>
<sequence length="1203" mass="136867">MEYKKLFEFCKEKNYEKIYKLFKLVKIITDFQTNGITPLYYSSEQGYCSICELLLANGADPNSQNIEEKTPLHAACLGEQEHIVDLLLKFGADPHKIDIHGVSPIDFCKSSSYWNILRLLDPDYENIPQEDSKIRKQKQEEIFKEIISNNVSAIRKMIKNKEMRRLMHKQDSINGITPLIAAVQTEGKEIVKTLIEIGVNLNQETTDGQLAIFEALKLKKTAIAELLITNGSKMDLMGNEGDFPLHTAIKLDKYKLIKLMVEHGADPTKQNRDGLTPIHICVEKKSTKMLELLHNLKAKMGVQDSKRRTALMYHIQRWIQRMETQGRNAKEEQHDQAIMKWLVDHVDPNIPDEDNSTVLHALVKSAQTSILSDFLRAVKQAHKHVKIESWNEIPLLHLAVLYSGGVDMIELLMSHNVSAEQRDIDGNDLLHVAVKKSNIDVIRYCIEKLQLDPLRVNENKDTTLHSAMEKGDPVVLAELVKYHTDVNKANKSGILPIHLAAARGYMLCLQYLLDLGASINAVTQDKQTPLELALANGHRKTAALLVERGAPSRLHFLIAINRENLIKECLDAGFYGEIFDHNCVSALHFAVQKANPNIVDLVAKSCFSVDFNYVRSQEIMRNAIADIFNTLKTAVEFSDKTEILMTQPQAGIYTPLQYAAELGNIEICRVLLDNQARIIDFPPCENPYEIAERAGHEDCARFLQGEFKRRTAAQELLDTEIKYQKILFALLQFIVMPVNSRRLISKTEMSRIFLNLDRLYASSVHFLKLLKQDISAWKITTGIGTAVSALPNLLHPYKEYTVELSSALEFLQEKMNTVPPFANVVEAGLKDPDFRSLDIRSVLQQPMSRMAQYSLLLKACLKRTSSAHSDHQPLLDALEKVMNFNSRVNTEKHTHDARSTLEKIDSEMSCFGLSPSHLRELVFKDQLFVSILPSSKISHLHDTISCVDNPFLGLSFQSPISFDEPFPFLSANFDLINSLTNTPSQSKVIMVFNDILLICSLVDSQISIEFSFPIPSVFVDILPPNDAQQLFPNLKPHKYSFKLITPIAIFLISSDHMSACPQLIIKETTKFQDFFVLSSRYSEEKYFREISSRFTNQKHFSHSRKALRIDTEDLLLNFNPKDSLNLDDELQLYQVICFVRLDDTVLKLKFISINSSSFRLQKDIAIQLSVIFDSTIPKENYRIIMRPFDILGSGLEILDLQNY</sequence>
<keyword evidence="2 3" id="KW-0040">ANK repeat</keyword>
<name>A0A9Q0R6E9_ANAIG</name>
<dbReference type="SUPFAM" id="SSF48403">
    <property type="entry name" value="Ankyrin repeat"/>
    <property type="match status" value="3"/>
</dbReference>
<feature type="repeat" description="ANK" evidence="3">
    <location>
        <begin position="240"/>
        <end position="272"/>
    </location>
</feature>
<dbReference type="PROSITE" id="PS50010">
    <property type="entry name" value="DH_2"/>
    <property type="match status" value="1"/>
</dbReference>
<comment type="caution">
    <text evidence="5">The sequence shown here is derived from an EMBL/GenBank/DDBJ whole genome shotgun (WGS) entry which is preliminary data.</text>
</comment>
<dbReference type="Gene3D" id="1.25.40.20">
    <property type="entry name" value="Ankyrin repeat-containing domain"/>
    <property type="match status" value="4"/>
</dbReference>
<evidence type="ECO:0000313" key="6">
    <source>
        <dbReference type="Proteomes" id="UP001149090"/>
    </source>
</evidence>
<dbReference type="PANTHER" id="PTHR24198:SF165">
    <property type="entry name" value="ANKYRIN REPEAT-CONTAINING PROTEIN-RELATED"/>
    <property type="match status" value="1"/>
</dbReference>
<dbReference type="GO" id="GO:0005085">
    <property type="term" value="F:guanyl-nucleotide exchange factor activity"/>
    <property type="evidence" value="ECO:0007669"/>
    <property type="project" value="InterPro"/>
</dbReference>
<organism evidence="5 6">
    <name type="scientific">Anaeramoeba ignava</name>
    <name type="common">Anaerobic marine amoeba</name>
    <dbReference type="NCBI Taxonomy" id="1746090"/>
    <lineage>
        <taxon>Eukaryota</taxon>
        <taxon>Metamonada</taxon>
        <taxon>Anaeramoebidae</taxon>
        <taxon>Anaeramoeba</taxon>
    </lineage>
</organism>
<feature type="repeat" description="ANK" evidence="3">
    <location>
        <begin position="525"/>
        <end position="550"/>
    </location>
</feature>
<dbReference type="SMART" id="SM00325">
    <property type="entry name" value="RhoGEF"/>
    <property type="match status" value="1"/>
</dbReference>
<dbReference type="InterPro" id="IPR002110">
    <property type="entry name" value="Ankyrin_rpt"/>
</dbReference>
<feature type="repeat" description="ANK" evidence="3">
    <location>
        <begin position="492"/>
        <end position="524"/>
    </location>
</feature>